<dbReference type="RefSeq" id="WP_120948077.1">
    <property type="nucleotide sequence ID" value="NZ_QXQP01000003.1"/>
</dbReference>
<dbReference type="InterPro" id="IPR011034">
    <property type="entry name" value="Formyl_transferase-like_C_sf"/>
</dbReference>
<dbReference type="SUPFAM" id="SSF50486">
    <property type="entry name" value="FMT C-terminal domain-like"/>
    <property type="match status" value="1"/>
</dbReference>
<dbReference type="NCBIfam" id="TIGR00460">
    <property type="entry name" value="fmt"/>
    <property type="match status" value="1"/>
</dbReference>
<dbReference type="InterPro" id="IPR041711">
    <property type="entry name" value="Met-tRNA-FMT_N"/>
</dbReference>
<keyword evidence="9" id="KW-1185">Reference proteome</keyword>
<dbReference type="OrthoDB" id="9802815at2"/>
<dbReference type="InterPro" id="IPR005794">
    <property type="entry name" value="Fmt"/>
</dbReference>
<keyword evidence="4 5" id="KW-0648">Protein biosynthesis</keyword>
<evidence type="ECO:0000256" key="5">
    <source>
        <dbReference type="HAMAP-Rule" id="MF_00182"/>
    </source>
</evidence>
<comment type="catalytic activity">
    <reaction evidence="5">
        <text>L-methionyl-tRNA(fMet) + (6R)-10-formyltetrahydrofolate = N-formyl-L-methionyl-tRNA(fMet) + (6S)-5,6,7,8-tetrahydrofolate + H(+)</text>
        <dbReference type="Rhea" id="RHEA:24380"/>
        <dbReference type="Rhea" id="RHEA-COMP:9952"/>
        <dbReference type="Rhea" id="RHEA-COMP:9953"/>
        <dbReference type="ChEBI" id="CHEBI:15378"/>
        <dbReference type="ChEBI" id="CHEBI:57453"/>
        <dbReference type="ChEBI" id="CHEBI:78530"/>
        <dbReference type="ChEBI" id="CHEBI:78844"/>
        <dbReference type="ChEBI" id="CHEBI:195366"/>
        <dbReference type="EC" id="2.1.2.9"/>
    </reaction>
</comment>
<keyword evidence="3 5" id="KW-0808">Transferase</keyword>
<comment type="caution">
    <text evidence="8">The sequence shown here is derived from an EMBL/GenBank/DDBJ whole genome shotgun (WGS) entry which is preliminary data.</text>
</comment>
<feature type="binding site" evidence="5">
    <location>
        <begin position="108"/>
        <end position="111"/>
    </location>
    <ligand>
        <name>(6S)-5,6,7,8-tetrahydrofolate</name>
        <dbReference type="ChEBI" id="CHEBI:57453"/>
    </ligand>
</feature>
<evidence type="ECO:0000313" key="9">
    <source>
        <dbReference type="Proteomes" id="UP000319322"/>
    </source>
</evidence>
<name>A0A553V3G7_9HELI</name>
<dbReference type="EC" id="2.1.2.9" evidence="2 5"/>
<dbReference type="GO" id="GO:0005829">
    <property type="term" value="C:cytosol"/>
    <property type="evidence" value="ECO:0007669"/>
    <property type="project" value="TreeGrafter"/>
</dbReference>
<proteinExistence type="inferred from homology"/>
<dbReference type="PANTHER" id="PTHR11138:SF5">
    <property type="entry name" value="METHIONYL-TRNA FORMYLTRANSFERASE, MITOCHONDRIAL"/>
    <property type="match status" value="1"/>
</dbReference>
<reference evidence="8" key="1">
    <citation type="submission" date="2019-07" db="EMBL/GenBank/DDBJ databases">
        <title>Helicobacter labacensis sp. nov., Helicobacter mehlei sp. nov. and Helicobacter vulpis sp. nov., isolated from gastric mucosa of red fox (Vulpis vulpis).</title>
        <authorList>
            <person name="Kusar D."/>
            <person name="Gruntar I."/>
            <person name="Pate M."/>
            <person name="Zajc U."/>
            <person name="Ocepek M."/>
        </authorList>
    </citation>
    <scope>NUCLEOTIDE SEQUENCE [LARGE SCALE GENOMIC DNA]</scope>
    <source>
        <strain evidence="8">L8b</strain>
    </source>
</reference>
<accession>A0A553V3G7</accession>
<comment type="function">
    <text evidence="5">Attaches a formyl group to the free amino group of methionyl-tRNA(fMet). The formyl group appears to play a dual role in the initiator identity of N-formylmethionyl-tRNA by promoting its recognition by IF2 and preventing the misappropriation of this tRNA by the elongation apparatus.</text>
</comment>
<gene>
    <name evidence="5" type="primary">fmt</name>
    <name evidence="8" type="ORF">FNE76_00500</name>
</gene>
<evidence type="ECO:0000256" key="3">
    <source>
        <dbReference type="ARBA" id="ARBA00022679"/>
    </source>
</evidence>
<dbReference type="InterPro" id="IPR005793">
    <property type="entry name" value="Formyl_trans_C"/>
</dbReference>
<dbReference type="InterPro" id="IPR002376">
    <property type="entry name" value="Formyl_transf_N"/>
</dbReference>
<evidence type="ECO:0000256" key="4">
    <source>
        <dbReference type="ARBA" id="ARBA00022917"/>
    </source>
</evidence>
<dbReference type="CDD" id="cd08646">
    <property type="entry name" value="FMT_core_Met-tRNA-FMT_N"/>
    <property type="match status" value="1"/>
</dbReference>
<protein>
    <recommendedName>
        <fullName evidence="2 5">Methionyl-tRNA formyltransferase</fullName>
        <ecNumber evidence="2 5">2.1.2.9</ecNumber>
    </recommendedName>
</protein>
<evidence type="ECO:0000313" key="8">
    <source>
        <dbReference type="EMBL" id="TSA86982.1"/>
    </source>
</evidence>
<dbReference type="InterPro" id="IPR044135">
    <property type="entry name" value="Met-tRNA-FMT_C"/>
</dbReference>
<dbReference type="HAMAP" id="MF_00182">
    <property type="entry name" value="Formyl_trans"/>
    <property type="match status" value="1"/>
</dbReference>
<organism evidence="8 9">
    <name type="scientific">Helicobacter mehlei</name>
    <dbReference type="NCBI Taxonomy" id="2316080"/>
    <lineage>
        <taxon>Bacteria</taxon>
        <taxon>Pseudomonadati</taxon>
        <taxon>Campylobacterota</taxon>
        <taxon>Epsilonproteobacteria</taxon>
        <taxon>Campylobacterales</taxon>
        <taxon>Helicobacteraceae</taxon>
        <taxon>Helicobacter</taxon>
    </lineage>
</organism>
<dbReference type="AlphaFoldDB" id="A0A553V3G7"/>
<evidence type="ECO:0000259" key="7">
    <source>
        <dbReference type="Pfam" id="PF02911"/>
    </source>
</evidence>
<dbReference type="SUPFAM" id="SSF53328">
    <property type="entry name" value="Formyltransferase"/>
    <property type="match status" value="1"/>
</dbReference>
<dbReference type="PANTHER" id="PTHR11138">
    <property type="entry name" value="METHIONYL-TRNA FORMYLTRANSFERASE"/>
    <property type="match status" value="1"/>
</dbReference>
<evidence type="ECO:0000259" key="6">
    <source>
        <dbReference type="Pfam" id="PF00551"/>
    </source>
</evidence>
<dbReference type="Proteomes" id="UP000319322">
    <property type="component" value="Unassembled WGS sequence"/>
</dbReference>
<dbReference type="GO" id="GO:0004479">
    <property type="term" value="F:methionyl-tRNA formyltransferase activity"/>
    <property type="evidence" value="ECO:0007669"/>
    <property type="project" value="UniProtKB-UniRule"/>
</dbReference>
<evidence type="ECO:0000256" key="2">
    <source>
        <dbReference type="ARBA" id="ARBA00012261"/>
    </source>
</evidence>
<dbReference type="Gene3D" id="3.40.50.12230">
    <property type="match status" value="1"/>
</dbReference>
<feature type="domain" description="Formyl transferase C-terminal" evidence="7">
    <location>
        <begin position="200"/>
        <end position="293"/>
    </location>
</feature>
<comment type="similarity">
    <text evidence="1 5">Belongs to the Fmt family.</text>
</comment>
<dbReference type="CDD" id="cd08704">
    <property type="entry name" value="Met_tRNA_FMT_C"/>
    <property type="match status" value="1"/>
</dbReference>
<dbReference type="EMBL" id="VKGC01000001">
    <property type="protein sequence ID" value="TSA86982.1"/>
    <property type="molecule type" value="Genomic_DNA"/>
</dbReference>
<dbReference type="Pfam" id="PF00551">
    <property type="entry name" value="Formyl_trans_N"/>
    <property type="match status" value="1"/>
</dbReference>
<feature type="domain" description="Formyl transferase N-terminal" evidence="6">
    <location>
        <begin position="1"/>
        <end position="151"/>
    </location>
</feature>
<reference evidence="8" key="2">
    <citation type="submission" date="2019-07" db="EMBL/GenBank/DDBJ databases">
        <authorList>
            <person name="Papic B."/>
        </authorList>
    </citation>
    <scope>NUCLEOTIDE SEQUENCE [LARGE SCALE GENOMIC DNA]</scope>
    <source>
        <strain evidence="8">L8b</strain>
    </source>
</reference>
<dbReference type="InterPro" id="IPR036477">
    <property type="entry name" value="Formyl_transf_N_sf"/>
</dbReference>
<evidence type="ECO:0000256" key="1">
    <source>
        <dbReference type="ARBA" id="ARBA00010699"/>
    </source>
</evidence>
<sequence>MKILFMGAPLFAQVVLEHLIQQGFCILGLVTQPSKPFGRSKQLKDMPTKAFLQQHNPAIPIFEPAKIDAPFIDKIRTLKPDAIVVVAYGKILPQAFLDIAPCLNLHGSLLPQFRGASPMQEMILHDLPTFGVSVIAMSAKMDEGDILGTASFKPEGYLNLGELGARLAPMGAQLVGHVLNNLANITPQPQDHAQATYCKKISKTDGLVVFGCAKSLFLKSLAYDPWPGVFLKSGLKLFGVQLLESSQTHQPGIILGMENQSVIIGCQKGSLKISALQAPGKQKVEAKAYLSGKRLKIHDILE</sequence>
<dbReference type="Pfam" id="PF02911">
    <property type="entry name" value="Formyl_trans_C"/>
    <property type="match status" value="1"/>
</dbReference>